<dbReference type="AlphaFoldDB" id="A1AS67"/>
<name>A1AS67_PELPD</name>
<dbReference type="KEGG" id="ppd:Ppro_2583"/>
<dbReference type="HOGENOM" id="CLU_1174537_0_0_7"/>
<gene>
    <name evidence="2" type="ordered locus">Ppro_2583</name>
</gene>
<feature type="region of interest" description="Disordered" evidence="1">
    <location>
        <begin position="128"/>
        <end position="210"/>
    </location>
</feature>
<keyword evidence="3" id="KW-1185">Reference proteome</keyword>
<sequence>MNILVQHQAAHNIRQLSRIKPLLPRRGPTHSSEISVLQLTTHQPKLAPPYAATLPDQQPTASELETAPPSPCCRSSCNTALLPEPHPAVSLSCCLPHSPECVSTFISIHGGTNLFIYKWSLFTGLPGSRRRQSRACTDAPVNAPTARMSGPDQQSTQRPVSRTKAPHRAHTEHQHDTNKAKGNKGTRKDSDYSHGAARELQHWGVQETRRRQEGCMVLARLEVAREVAHKKKGVKP</sequence>
<feature type="region of interest" description="Disordered" evidence="1">
    <location>
        <begin position="47"/>
        <end position="69"/>
    </location>
</feature>
<organism evidence="2 3">
    <name type="scientific">Pelobacter propionicus (strain DSM 2379 / NBRC 103807 / OttBd1)</name>
    <dbReference type="NCBI Taxonomy" id="338966"/>
    <lineage>
        <taxon>Bacteria</taxon>
        <taxon>Pseudomonadati</taxon>
        <taxon>Thermodesulfobacteriota</taxon>
        <taxon>Desulfuromonadia</taxon>
        <taxon>Desulfuromonadales</taxon>
        <taxon>Desulfuromonadaceae</taxon>
        <taxon>Pelobacter</taxon>
    </lineage>
</organism>
<dbReference type="Proteomes" id="UP000006732">
    <property type="component" value="Chromosome"/>
</dbReference>
<accession>A1AS67</accession>
<feature type="compositionally biased region" description="Basic and acidic residues" evidence="1">
    <location>
        <begin position="186"/>
        <end position="210"/>
    </location>
</feature>
<dbReference type="EMBL" id="CP000482">
    <property type="protein sequence ID" value="ABL00188.1"/>
    <property type="molecule type" value="Genomic_DNA"/>
</dbReference>
<evidence type="ECO:0000256" key="1">
    <source>
        <dbReference type="SAM" id="MobiDB-lite"/>
    </source>
</evidence>
<proteinExistence type="predicted"/>
<protein>
    <submittedName>
        <fullName evidence="2">Uncharacterized protein</fullName>
    </submittedName>
</protein>
<feature type="compositionally biased region" description="Basic and acidic residues" evidence="1">
    <location>
        <begin position="169"/>
        <end position="179"/>
    </location>
</feature>
<evidence type="ECO:0000313" key="3">
    <source>
        <dbReference type="Proteomes" id="UP000006732"/>
    </source>
</evidence>
<evidence type="ECO:0000313" key="2">
    <source>
        <dbReference type="EMBL" id="ABL00188.1"/>
    </source>
</evidence>
<reference evidence="2 3" key="1">
    <citation type="submission" date="2006-10" db="EMBL/GenBank/DDBJ databases">
        <title>Complete sequence of chromosome of Pelobacter propionicus DSM 2379.</title>
        <authorList>
            <consortium name="US DOE Joint Genome Institute"/>
            <person name="Copeland A."/>
            <person name="Lucas S."/>
            <person name="Lapidus A."/>
            <person name="Barry K."/>
            <person name="Detter J.C."/>
            <person name="Glavina del Rio T."/>
            <person name="Hammon N."/>
            <person name="Israni S."/>
            <person name="Dalin E."/>
            <person name="Tice H."/>
            <person name="Pitluck S."/>
            <person name="Saunders E."/>
            <person name="Brettin T."/>
            <person name="Bruce D."/>
            <person name="Han C."/>
            <person name="Tapia R."/>
            <person name="Schmutz J."/>
            <person name="Larimer F."/>
            <person name="Land M."/>
            <person name="Hauser L."/>
            <person name="Kyrpides N."/>
            <person name="Kim E."/>
            <person name="Lovley D."/>
            <person name="Richardson P."/>
        </authorList>
    </citation>
    <scope>NUCLEOTIDE SEQUENCE [LARGE SCALE GENOMIC DNA]</scope>
    <source>
        <strain evidence="3">DSM 2379 / NBRC 103807 / OttBd1</strain>
    </source>
</reference>
<feature type="compositionally biased region" description="Polar residues" evidence="1">
    <location>
        <begin position="151"/>
        <end position="160"/>
    </location>
</feature>